<dbReference type="InterPro" id="IPR036282">
    <property type="entry name" value="Glutathione-S-Trfase_C_sf"/>
</dbReference>
<evidence type="ECO:0000313" key="3">
    <source>
        <dbReference type="EMBL" id="KIY99083.1"/>
    </source>
</evidence>
<dbReference type="PANTHER" id="PTHR11571">
    <property type="entry name" value="GLUTATHIONE S-TRANSFERASE"/>
    <property type="match status" value="1"/>
</dbReference>
<dbReference type="InterPro" id="IPR050213">
    <property type="entry name" value="GST_superfamily"/>
</dbReference>
<dbReference type="Gene3D" id="3.40.30.10">
    <property type="entry name" value="Glutaredoxin"/>
    <property type="match status" value="1"/>
</dbReference>
<dbReference type="PROSITE" id="PS50404">
    <property type="entry name" value="GST_NTER"/>
    <property type="match status" value="1"/>
</dbReference>
<dbReference type="InterPro" id="IPR004045">
    <property type="entry name" value="Glutathione_S-Trfase_N"/>
</dbReference>
<dbReference type="Gene3D" id="1.20.1050.10">
    <property type="match status" value="1"/>
</dbReference>
<name>A0A0D2KUK2_9CHLO</name>
<sequence length="263" mass="28443">MCKSFSAQRSLHASPSALGGARAVRSPRGARQVAAATGQAAAPPTTMPSYKLYYFPLPGRGEVARLCCAVGGLELEEVRFPFDQWPKYKAIAPFGQCPFLEVDGTFLAQSAAIDRYLAAEAGLVPKDAFQAALADQAYNLCIDILTPLFDTFKVKDEAERIKAREAVVAGPLKEKLGYAETLVAKAGDGFVAGPELTYGDLHLFHALSTIISGWMDGVPKTALDGFPALQAHRNRVASVPQVKAFYEREDNQDDMRQAYKPNA</sequence>
<protein>
    <recommendedName>
        <fullName evidence="5">Glutathione S-transferase</fullName>
    </recommendedName>
</protein>
<dbReference type="Pfam" id="PF02798">
    <property type="entry name" value="GST_N"/>
    <property type="match status" value="1"/>
</dbReference>
<evidence type="ECO:0000259" key="2">
    <source>
        <dbReference type="PROSITE" id="PS50405"/>
    </source>
</evidence>
<dbReference type="SFLD" id="SFLDG01205">
    <property type="entry name" value="AMPS.1"/>
    <property type="match status" value="1"/>
</dbReference>
<dbReference type="Pfam" id="PF14497">
    <property type="entry name" value="GST_C_3"/>
    <property type="match status" value="1"/>
</dbReference>
<dbReference type="InterPro" id="IPR040079">
    <property type="entry name" value="Glutathione_S-Trfase"/>
</dbReference>
<dbReference type="PROSITE" id="PS50405">
    <property type="entry name" value="GST_CTER"/>
    <property type="match status" value="1"/>
</dbReference>
<organism evidence="3 4">
    <name type="scientific">Monoraphidium neglectum</name>
    <dbReference type="NCBI Taxonomy" id="145388"/>
    <lineage>
        <taxon>Eukaryota</taxon>
        <taxon>Viridiplantae</taxon>
        <taxon>Chlorophyta</taxon>
        <taxon>core chlorophytes</taxon>
        <taxon>Chlorophyceae</taxon>
        <taxon>CS clade</taxon>
        <taxon>Sphaeropleales</taxon>
        <taxon>Selenastraceae</taxon>
        <taxon>Monoraphidium</taxon>
    </lineage>
</organism>
<dbReference type="AlphaFoldDB" id="A0A0D2KUK2"/>
<dbReference type="KEGG" id="mng:MNEG_8880"/>
<gene>
    <name evidence="3" type="ORF">MNEG_8880</name>
</gene>
<evidence type="ECO:0000259" key="1">
    <source>
        <dbReference type="PROSITE" id="PS50404"/>
    </source>
</evidence>
<reference evidence="3 4" key="1">
    <citation type="journal article" date="2013" name="BMC Genomics">
        <title>Reconstruction of the lipid metabolism for the microalga Monoraphidium neglectum from its genome sequence reveals characteristics suitable for biofuel production.</title>
        <authorList>
            <person name="Bogen C."/>
            <person name="Al-Dilaimi A."/>
            <person name="Albersmeier A."/>
            <person name="Wichmann J."/>
            <person name="Grundmann M."/>
            <person name="Rupp O."/>
            <person name="Lauersen K.J."/>
            <person name="Blifernez-Klassen O."/>
            <person name="Kalinowski J."/>
            <person name="Goesmann A."/>
            <person name="Mussgnug J.H."/>
            <person name="Kruse O."/>
        </authorList>
    </citation>
    <scope>NUCLEOTIDE SEQUENCE [LARGE SCALE GENOMIC DNA]</scope>
    <source>
        <strain evidence="3 4">SAG 48.87</strain>
    </source>
</reference>
<dbReference type="GO" id="GO:0004364">
    <property type="term" value="F:glutathione transferase activity"/>
    <property type="evidence" value="ECO:0007669"/>
    <property type="project" value="TreeGrafter"/>
</dbReference>
<evidence type="ECO:0000313" key="4">
    <source>
        <dbReference type="Proteomes" id="UP000054498"/>
    </source>
</evidence>
<dbReference type="InterPro" id="IPR036249">
    <property type="entry name" value="Thioredoxin-like_sf"/>
</dbReference>
<dbReference type="InterPro" id="IPR010987">
    <property type="entry name" value="Glutathione-S-Trfase_C-like"/>
</dbReference>
<dbReference type="CDD" id="cd03039">
    <property type="entry name" value="GST_N_Sigma_like"/>
    <property type="match status" value="1"/>
</dbReference>
<dbReference type="PANTHER" id="PTHR11571:SF150">
    <property type="entry name" value="GLUTATHIONE S-TRANSFERASE"/>
    <property type="match status" value="1"/>
</dbReference>
<proteinExistence type="predicted"/>
<dbReference type="GO" id="GO:0006749">
    <property type="term" value="P:glutathione metabolic process"/>
    <property type="evidence" value="ECO:0007669"/>
    <property type="project" value="TreeGrafter"/>
</dbReference>
<dbReference type="OrthoDB" id="414243at2759"/>
<dbReference type="SFLD" id="SFLDG00363">
    <property type="entry name" value="AMPS_(cytGST):_Alpha-__Mu-__Pi"/>
    <property type="match status" value="1"/>
</dbReference>
<dbReference type="STRING" id="145388.A0A0D2KUK2"/>
<dbReference type="RefSeq" id="XP_013898103.1">
    <property type="nucleotide sequence ID" value="XM_014042649.1"/>
</dbReference>
<dbReference type="InterPro" id="IPR004046">
    <property type="entry name" value="GST_C"/>
</dbReference>
<accession>A0A0D2KUK2</accession>
<dbReference type="GeneID" id="25741755"/>
<evidence type="ECO:0008006" key="5">
    <source>
        <dbReference type="Google" id="ProtNLM"/>
    </source>
</evidence>
<dbReference type="EMBL" id="KK101963">
    <property type="protein sequence ID" value="KIY99083.1"/>
    <property type="molecule type" value="Genomic_DNA"/>
</dbReference>
<dbReference type="CDD" id="cd03192">
    <property type="entry name" value="GST_C_Sigma_like"/>
    <property type="match status" value="1"/>
</dbReference>
<dbReference type="SFLD" id="SFLDS00019">
    <property type="entry name" value="Glutathione_Transferase_(cytos"/>
    <property type="match status" value="1"/>
</dbReference>
<keyword evidence="4" id="KW-1185">Reference proteome</keyword>
<feature type="domain" description="GST N-terminal" evidence="1">
    <location>
        <begin position="48"/>
        <end position="125"/>
    </location>
</feature>
<dbReference type="SUPFAM" id="SSF52833">
    <property type="entry name" value="Thioredoxin-like"/>
    <property type="match status" value="1"/>
</dbReference>
<dbReference type="Proteomes" id="UP000054498">
    <property type="component" value="Unassembled WGS sequence"/>
</dbReference>
<dbReference type="SUPFAM" id="SSF47616">
    <property type="entry name" value="GST C-terminal domain-like"/>
    <property type="match status" value="1"/>
</dbReference>
<feature type="domain" description="GST C-terminal" evidence="2">
    <location>
        <begin position="127"/>
        <end position="262"/>
    </location>
</feature>